<keyword evidence="6 9" id="KW-0539">Nucleus</keyword>
<evidence type="ECO:0000256" key="5">
    <source>
        <dbReference type="ARBA" id="ARBA00022838"/>
    </source>
</evidence>
<evidence type="ECO:0000313" key="11">
    <source>
        <dbReference type="Proteomes" id="UP000002485"/>
    </source>
</evidence>
<dbReference type="GO" id="GO:0007059">
    <property type="term" value="P:chromosome segregation"/>
    <property type="evidence" value="ECO:0007669"/>
    <property type="project" value="UniProtKB-UniRule"/>
</dbReference>
<dbReference type="GO" id="GO:0051301">
    <property type="term" value="P:cell division"/>
    <property type="evidence" value="ECO:0007669"/>
    <property type="project" value="UniProtKB-UniRule"/>
</dbReference>
<reference evidence="10 11" key="1">
    <citation type="journal article" date="2002" name="Nature">
        <title>The genome sequence of Schizosaccharomyces pombe.</title>
        <authorList>
            <person name="Wood V."/>
            <person name="Gwilliam R."/>
            <person name="Rajandream M.A."/>
            <person name="Lyne M."/>
            <person name="Lyne R."/>
            <person name="Stewart A."/>
            <person name="Sgouros J."/>
            <person name="Peat N."/>
            <person name="Hayles J."/>
            <person name="Baker S."/>
            <person name="Basham D."/>
            <person name="Bowman S."/>
            <person name="Brooks K."/>
            <person name="Brown D."/>
            <person name="Brown S."/>
            <person name="Chillingworth T."/>
            <person name="Churcher C."/>
            <person name="Collins M."/>
            <person name="Connor R."/>
            <person name="Cronin A."/>
            <person name="Davis P."/>
            <person name="Feltwell T."/>
            <person name="Fraser A."/>
            <person name="Gentles S."/>
            <person name="Goble A."/>
            <person name="Hamlin N."/>
            <person name="Harris D."/>
            <person name="Hidalgo J."/>
            <person name="Hodgson G."/>
            <person name="Holroyd S."/>
            <person name="Hornsby T."/>
            <person name="Howarth S."/>
            <person name="Huckle E.J."/>
            <person name="Hunt S."/>
            <person name="Jagels K."/>
            <person name="James K."/>
            <person name="Jones L."/>
            <person name="Jones M."/>
            <person name="Leather S."/>
            <person name="McDonald S."/>
            <person name="McLean J."/>
            <person name="Mooney P."/>
            <person name="Moule S."/>
            <person name="Mungall K."/>
            <person name="Murphy L."/>
            <person name="Niblett D."/>
            <person name="Odell C."/>
            <person name="Oliver K."/>
            <person name="O'Neil S."/>
            <person name="Pearson D."/>
            <person name="Quail M.A."/>
            <person name="Rabbinowitsch E."/>
            <person name="Rutherford K."/>
            <person name="Rutter S."/>
            <person name="Saunders D."/>
            <person name="Seeger K."/>
            <person name="Sharp S."/>
            <person name="Skelton J."/>
            <person name="Simmonds M."/>
            <person name="Squares R."/>
            <person name="Squares S."/>
            <person name="Stevens K."/>
            <person name="Taylor K."/>
            <person name="Taylor R.G."/>
            <person name="Tivey A."/>
            <person name="Walsh S."/>
            <person name="Warren T."/>
            <person name="Whitehead S."/>
            <person name="Woodward J."/>
            <person name="Volckaert G."/>
            <person name="Aert R."/>
            <person name="Robben J."/>
            <person name="Grymonprez B."/>
            <person name="Weltjens I."/>
            <person name="Vanstreels E."/>
            <person name="Rieger M."/>
            <person name="Schafer M."/>
            <person name="Muller-Auer S."/>
            <person name="Gabel C."/>
            <person name="Fuchs M."/>
            <person name="Dusterhoft A."/>
            <person name="Fritzc C."/>
            <person name="Holzer E."/>
            <person name="Moestl D."/>
            <person name="Hilbert H."/>
            <person name="Borzym K."/>
            <person name="Langer I."/>
            <person name="Beck A."/>
            <person name="Lehrach H."/>
            <person name="Reinhardt R."/>
            <person name="Pohl T.M."/>
            <person name="Eger P."/>
            <person name="Zimmermann W."/>
            <person name="Wedler H."/>
            <person name="Wambutt R."/>
            <person name="Purnelle B."/>
            <person name="Goffeau A."/>
            <person name="Cadieu E."/>
            <person name="Dreano S."/>
            <person name="Gloux S."/>
            <person name="Lelaure V."/>
            <person name="Mottier S."/>
            <person name="Galibert F."/>
            <person name="Aves S.J."/>
            <person name="Xiang Z."/>
            <person name="Hunt C."/>
            <person name="Moore K."/>
            <person name="Hurst S.M."/>
            <person name="Lucas M."/>
            <person name="Rochet M."/>
            <person name="Gaillardin C."/>
            <person name="Tallada V.A."/>
            <person name="Garzon A."/>
            <person name="Thode G."/>
            <person name="Daga R.R."/>
            <person name="Cruzado L."/>
            <person name="Jimenez J."/>
            <person name="Sanchez M."/>
            <person name="del Rey F."/>
            <person name="Benito J."/>
            <person name="Dominguez A."/>
            <person name="Revuelta J.L."/>
            <person name="Moreno S."/>
            <person name="Armstrong J."/>
            <person name="Forsburg S.L."/>
            <person name="Cerutti L."/>
            <person name="Lowe T."/>
            <person name="McCombie W.R."/>
            <person name="Paulsen I."/>
            <person name="Potashkin J."/>
            <person name="Shpakovski G.V."/>
            <person name="Ussery D."/>
            <person name="Barrell B.G."/>
            <person name="Nurse P."/>
        </authorList>
    </citation>
    <scope>NUCLEOTIDE SEQUENCE [LARGE SCALE GENOMIC DNA]</scope>
    <source>
        <strain evidence="11">972 / ATCC 24843</strain>
    </source>
</reference>
<keyword evidence="5 9" id="KW-0995">Kinetochore</keyword>
<dbReference type="GO" id="GO:0005634">
    <property type="term" value="C:nucleus"/>
    <property type="evidence" value="ECO:0007669"/>
    <property type="project" value="UniProtKB-SubCell"/>
</dbReference>
<evidence type="ECO:0000256" key="6">
    <source>
        <dbReference type="ARBA" id="ARBA00023242"/>
    </source>
</evidence>
<evidence type="ECO:0000256" key="3">
    <source>
        <dbReference type="ARBA" id="ARBA00022618"/>
    </source>
</evidence>
<evidence type="ECO:0000256" key="4">
    <source>
        <dbReference type="ARBA" id="ARBA00022776"/>
    </source>
</evidence>
<keyword evidence="7 9" id="KW-0131">Cell cycle</keyword>
<keyword evidence="8 9" id="KW-0137">Centromere</keyword>
<evidence type="ECO:0000256" key="8">
    <source>
        <dbReference type="ARBA" id="ARBA00023328"/>
    </source>
</evidence>
<gene>
    <name evidence="10" type="primary">nnf1</name>
    <name evidence="10" type="ORF">SPAC30.08</name>
</gene>
<dbReference type="Pfam" id="PF03980">
    <property type="entry name" value="Nnf1"/>
    <property type="match status" value="1"/>
</dbReference>
<protein>
    <recommendedName>
        <fullName evidence="9">Kinetochore-associated protein</fullName>
    </recommendedName>
</protein>
<accession>A0AAN2L5C9</accession>
<keyword evidence="11" id="KW-1185">Reference proteome</keyword>
<dbReference type="PANTHER" id="PTHR15459">
    <property type="entry name" value="POLYAMINE-MODULATED FACTOR 1"/>
    <property type="match status" value="1"/>
</dbReference>
<dbReference type="Proteomes" id="UP000002485">
    <property type="component" value="Chromosome I"/>
</dbReference>
<keyword evidence="3 9" id="KW-0132">Cell division</keyword>
<dbReference type="InterPro" id="IPR007128">
    <property type="entry name" value="PMF1/Nnf1"/>
</dbReference>
<dbReference type="EMBL" id="CU329670">
    <property type="protein sequence ID" value="CAK9838826.1"/>
    <property type="molecule type" value="Genomic_DNA"/>
</dbReference>
<keyword evidence="2 9" id="KW-0158">Chromosome</keyword>
<evidence type="ECO:0000256" key="9">
    <source>
        <dbReference type="PIRNR" id="PIRNR027153"/>
    </source>
</evidence>
<evidence type="ECO:0000256" key="1">
    <source>
        <dbReference type="ARBA" id="ARBA00004629"/>
    </source>
</evidence>
<organism evidence="10 11">
    <name type="scientific">Schizosaccharomyces pombe (strain 972 / ATCC 24843)</name>
    <name type="common">Fission yeast</name>
    <dbReference type="NCBI Taxonomy" id="284812"/>
    <lineage>
        <taxon>Eukaryota</taxon>
        <taxon>Fungi</taxon>
        <taxon>Dikarya</taxon>
        <taxon>Ascomycota</taxon>
        <taxon>Taphrinomycotina</taxon>
        <taxon>Schizosaccharomycetes</taxon>
        <taxon>Schizosaccharomycetales</taxon>
        <taxon>Schizosaccharomycetaceae</taxon>
        <taxon>Schizosaccharomyces</taxon>
    </lineage>
</organism>
<dbReference type="PIRSF" id="PIRSF027153">
    <property type="entry name" value="Nnf1p"/>
    <property type="match status" value="1"/>
</dbReference>
<dbReference type="AlphaFoldDB" id="A0AAN2L5C9"/>
<dbReference type="KEGG" id="spo:2541667"/>
<dbReference type="GeneID" id="2541667"/>
<evidence type="ECO:0000313" key="10">
    <source>
        <dbReference type="EMBL" id="CAK9838826.1"/>
    </source>
</evidence>
<keyword evidence="4 9" id="KW-0498">Mitosis</keyword>
<name>A0AAN2L5C9_SCHPO</name>
<dbReference type="SMR" id="A0AAN2L5C9"/>
<sequence>MTSRKEQLDAFLSRTLSETIAHIPLEKFAQCFPSMKKGKVIAVIHQQLIEFFEKSCKQEYANLIKERDLNKKLDMLDECIHDAEFRKLHGESEVDISNKQPQEILKAHLYSHKRELLDKLNQDLLDIDKENEGLSTQIAGEEKATEDCISRMQSLIQKLEKTVYGMNEKNLAKEAHDTLNDLLPYIQNPSSTWTNALNEQGNIER</sequence>
<dbReference type="GO" id="GO:0000444">
    <property type="term" value="C:MIS12/MIND type complex"/>
    <property type="evidence" value="ECO:0007669"/>
    <property type="project" value="UniProtKB-UniRule"/>
</dbReference>
<evidence type="ECO:0000256" key="7">
    <source>
        <dbReference type="ARBA" id="ARBA00023306"/>
    </source>
</evidence>
<evidence type="ECO:0000256" key="2">
    <source>
        <dbReference type="ARBA" id="ARBA00022454"/>
    </source>
</evidence>
<dbReference type="InterPro" id="IPR016851">
    <property type="entry name" value="Nnf1"/>
</dbReference>
<dbReference type="PANTHER" id="PTHR15459:SF3">
    <property type="entry name" value="POLYAMINE-MODULATED FACTOR 1"/>
    <property type="match status" value="1"/>
</dbReference>
<comment type="subcellular location">
    <subcellularLocation>
        <location evidence="1 9">Chromosome</location>
        <location evidence="1 9">Centromere</location>
        <location evidence="1 9">Kinetochore</location>
    </subcellularLocation>
    <subcellularLocation>
        <location evidence="9">Nucleus</location>
    </subcellularLocation>
    <text evidence="9">Associated with the kinetochore.</text>
</comment>
<proteinExistence type="predicted"/>